<sequence length="105" mass="12004">MEFKNPMFAVEYYRQAISSGQGCVSLLVIVLEVLLSCSASLPRQVQEEILEEFKYNLSNFSIERELIRLNVEIAIDLIYHLSNSKKQAAKTVKSWSSELLDLHPV</sequence>
<dbReference type="Proteomes" id="UP001233999">
    <property type="component" value="Unassembled WGS sequence"/>
</dbReference>
<evidence type="ECO:0000313" key="1">
    <source>
        <dbReference type="EMBL" id="KAJ9589296.1"/>
    </source>
</evidence>
<organism evidence="1 2">
    <name type="scientific">Diploptera punctata</name>
    <name type="common">Pacific beetle cockroach</name>
    <dbReference type="NCBI Taxonomy" id="6984"/>
    <lineage>
        <taxon>Eukaryota</taxon>
        <taxon>Metazoa</taxon>
        <taxon>Ecdysozoa</taxon>
        <taxon>Arthropoda</taxon>
        <taxon>Hexapoda</taxon>
        <taxon>Insecta</taxon>
        <taxon>Pterygota</taxon>
        <taxon>Neoptera</taxon>
        <taxon>Polyneoptera</taxon>
        <taxon>Dictyoptera</taxon>
        <taxon>Blattodea</taxon>
        <taxon>Blaberoidea</taxon>
        <taxon>Blaberidae</taxon>
        <taxon>Diplopterinae</taxon>
        <taxon>Diploptera</taxon>
    </lineage>
</organism>
<comment type="caution">
    <text evidence="1">The sequence shown here is derived from an EMBL/GenBank/DDBJ whole genome shotgun (WGS) entry which is preliminary data.</text>
</comment>
<name>A0AAD7ZZ09_DIPPU</name>
<reference evidence="1" key="1">
    <citation type="journal article" date="2023" name="IScience">
        <title>Live-bearing cockroach genome reveals convergent evolutionary mechanisms linked to viviparity in insects and beyond.</title>
        <authorList>
            <person name="Fouks B."/>
            <person name="Harrison M.C."/>
            <person name="Mikhailova A.A."/>
            <person name="Marchal E."/>
            <person name="English S."/>
            <person name="Carruthers M."/>
            <person name="Jennings E.C."/>
            <person name="Chiamaka E.L."/>
            <person name="Frigard R.A."/>
            <person name="Pippel M."/>
            <person name="Attardo G.M."/>
            <person name="Benoit J.B."/>
            <person name="Bornberg-Bauer E."/>
            <person name="Tobe S.S."/>
        </authorList>
    </citation>
    <scope>NUCLEOTIDE SEQUENCE</scope>
    <source>
        <strain evidence="1">Stay&amp;Tobe</strain>
    </source>
</reference>
<dbReference type="EMBL" id="JASPKZ010004953">
    <property type="protein sequence ID" value="KAJ9589296.1"/>
    <property type="molecule type" value="Genomic_DNA"/>
</dbReference>
<accession>A0AAD7ZZ09</accession>
<proteinExistence type="predicted"/>
<reference evidence="1" key="2">
    <citation type="submission" date="2023-05" db="EMBL/GenBank/DDBJ databases">
        <authorList>
            <person name="Fouks B."/>
        </authorList>
    </citation>
    <scope>NUCLEOTIDE SEQUENCE</scope>
    <source>
        <strain evidence="1">Stay&amp;Tobe</strain>
        <tissue evidence="1">Testes</tissue>
    </source>
</reference>
<feature type="non-terminal residue" evidence="1">
    <location>
        <position position="1"/>
    </location>
</feature>
<evidence type="ECO:0000313" key="2">
    <source>
        <dbReference type="Proteomes" id="UP001233999"/>
    </source>
</evidence>
<gene>
    <name evidence="1" type="ORF">L9F63_017489</name>
</gene>
<dbReference type="AlphaFoldDB" id="A0AAD7ZZ09"/>
<protein>
    <submittedName>
        <fullName evidence="1">Uncharacterized protein</fullName>
    </submittedName>
</protein>
<keyword evidence="2" id="KW-1185">Reference proteome</keyword>